<dbReference type="GO" id="GO:0016887">
    <property type="term" value="F:ATP hydrolysis activity"/>
    <property type="evidence" value="ECO:0007669"/>
    <property type="project" value="TreeGrafter"/>
</dbReference>
<reference evidence="3 4" key="1">
    <citation type="submission" date="2019-05" db="EMBL/GenBank/DDBJ databases">
        <title>Burkholderia sp. DHOD12, isolated from subtropical forest soil.</title>
        <authorList>
            <person name="Gao Z.-H."/>
            <person name="Qiu L.-H."/>
        </authorList>
    </citation>
    <scope>NUCLEOTIDE SEQUENCE [LARGE SCALE GENOMIC DNA]</scope>
    <source>
        <strain evidence="3 4">DHOD12</strain>
    </source>
</reference>
<dbReference type="PROSITE" id="PS50110">
    <property type="entry name" value="RESPONSE_REGULATORY"/>
    <property type="match status" value="1"/>
</dbReference>
<evidence type="ECO:0000256" key="1">
    <source>
        <dbReference type="PROSITE-ProRule" id="PRU00169"/>
    </source>
</evidence>
<keyword evidence="4" id="KW-1185">Reference proteome</keyword>
<dbReference type="Gene3D" id="3.40.50.2300">
    <property type="match status" value="1"/>
</dbReference>
<dbReference type="Pfam" id="PF13614">
    <property type="entry name" value="AAA_31"/>
    <property type="match status" value="1"/>
</dbReference>
<gene>
    <name evidence="3" type="ORF">FAZ95_33095</name>
</gene>
<evidence type="ECO:0000313" key="4">
    <source>
        <dbReference type="Proteomes" id="UP000298656"/>
    </source>
</evidence>
<dbReference type="KEGG" id="tvl:FAZ95_33095"/>
<dbReference type="InterPro" id="IPR011006">
    <property type="entry name" value="CheY-like_superfamily"/>
</dbReference>
<organism evidence="3 4">
    <name type="scientific">Trinickia violacea</name>
    <dbReference type="NCBI Taxonomy" id="2571746"/>
    <lineage>
        <taxon>Bacteria</taxon>
        <taxon>Pseudomonadati</taxon>
        <taxon>Pseudomonadota</taxon>
        <taxon>Betaproteobacteria</taxon>
        <taxon>Burkholderiales</taxon>
        <taxon>Burkholderiaceae</taxon>
        <taxon>Trinickia</taxon>
    </lineage>
</organism>
<dbReference type="SUPFAM" id="SSF52540">
    <property type="entry name" value="P-loop containing nucleoside triphosphate hydrolases"/>
    <property type="match status" value="1"/>
</dbReference>
<dbReference type="RefSeq" id="WP_137336608.1">
    <property type="nucleotide sequence ID" value="NZ_CP040078.1"/>
</dbReference>
<dbReference type="EMBL" id="CP040078">
    <property type="protein sequence ID" value="QCP53839.1"/>
    <property type="molecule type" value="Genomic_DNA"/>
</dbReference>
<dbReference type="InterPro" id="IPR050625">
    <property type="entry name" value="ParA/MinD_ATPase"/>
</dbReference>
<sequence length="402" mass="43940">MIDLLSISKDATRLAEVARLIGECGNYRGTRAVATPSQLLERGDSLDAFDVLIVDALSLQDADLPVVADLCHRHGHLTCILLIPDASPETLIAAMRAGFRDVIHWPLDQRALRDALQRAENRRALHDTHETRIVSFMSCKGGTGTSFIASNVAHALSTTLQKRVLLIDLNQLFGDAAFLVTNETPPSTLPQMCGQIARMDSAFLDACLLHGNDRFDLLAGAGDPVKAADIKLETLEWILGVAVPRYDFVIFDLGQSINQLSILALDRSDEIHIVLQPSMPHVRAGRRLQEILASLGYSADRMRLLLNRHSRHGERARAAMEEVLGMQPYEVLPEDAATVAAAMNEGVPVSQIARNSGVARSVQKLAQNIVNHGPAPTRAHARGESLVTRFFGRNANPKLKTM</sequence>
<proteinExistence type="predicted"/>
<dbReference type="GO" id="GO:0051782">
    <property type="term" value="P:negative regulation of cell division"/>
    <property type="evidence" value="ECO:0007669"/>
    <property type="project" value="TreeGrafter"/>
</dbReference>
<name>A0A4P8J4V2_9BURK</name>
<dbReference type="GO" id="GO:0005829">
    <property type="term" value="C:cytosol"/>
    <property type="evidence" value="ECO:0007669"/>
    <property type="project" value="TreeGrafter"/>
</dbReference>
<dbReference type="Proteomes" id="UP000298656">
    <property type="component" value="Chromosome 2"/>
</dbReference>
<dbReference type="Gene3D" id="3.40.50.300">
    <property type="entry name" value="P-loop containing nucleotide triphosphate hydrolases"/>
    <property type="match status" value="1"/>
</dbReference>
<dbReference type="SUPFAM" id="SSF52172">
    <property type="entry name" value="CheY-like"/>
    <property type="match status" value="1"/>
</dbReference>
<dbReference type="InterPro" id="IPR001789">
    <property type="entry name" value="Sig_transdc_resp-reg_receiver"/>
</dbReference>
<dbReference type="PANTHER" id="PTHR43384:SF13">
    <property type="entry name" value="SLR0110 PROTEIN"/>
    <property type="match status" value="1"/>
</dbReference>
<dbReference type="GO" id="GO:0005524">
    <property type="term" value="F:ATP binding"/>
    <property type="evidence" value="ECO:0007669"/>
    <property type="project" value="TreeGrafter"/>
</dbReference>
<keyword evidence="1" id="KW-0597">Phosphoprotein</keyword>
<accession>A0A4P8J4V2</accession>
<dbReference type="OrthoDB" id="9768734at2"/>
<dbReference type="GO" id="GO:0000160">
    <property type="term" value="P:phosphorelay signal transduction system"/>
    <property type="evidence" value="ECO:0007669"/>
    <property type="project" value="InterPro"/>
</dbReference>
<dbReference type="InterPro" id="IPR027417">
    <property type="entry name" value="P-loop_NTPase"/>
</dbReference>
<dbReference type="AlphaFoldDB" id="A0A4P8J4V2"/>
<dbReference type="GO" id="GO:0009898">
    <property type="term" value="C:cytoplasmic side of plasma membrane"/>
    <property type="evidence" value="ECO:0007669"/>
    <property type="project" value="TreeGrafter"/>
</dbReference>
<protein>
    <submittedName>
        <fullName evidence="3">Pilus assembly protein</fullName>
    </submittedName>
</protein>
<dbReference type="PANTHER" id="PTHR43384">
    <property type="entry name" value="SEPTUM SITE-DETERMINING PROTEIN MIND HOMOLOG, CHLOROPLASTIC-RELATED"/>
    <property type="match status" value="1"/>
</dbReference>
<evidence type="ECO:0000259" key="2">
    <source>
        <dbReference type="PROSITE" id="PS50110"/>
    </source>
</evidence>
<evidence type="ECO:0000313" key="3">
    <source>
        <dbReference type="EMBL" id="QCP53839.1"/>
    </source>
</evidence>
<feature type="domain" description="Response regulatory" evidence="2">
    <location>
        <begin position="3"/>
        <end position="120"/>
    </location>
</feature>
<dbReference type="InterPro" id="IPR025669">
    <property type="entry name" value="AAA_dom"/>
</dbReference>
<feature type="modified residue" description="4-aspartylphosphate" evidence="1">
    <location>
        <position position="55"/>
    </location>
</feature>